<evidence type="ECO:0000259" key="22">
    <source>
        <dbReference type="PROSITE" id="PS50113"/>
    </source>
</evidence>
<dbReference type="Pfam" id="PF01590">
    <property type="entry name" value="GAF"/>
    <property type="match status" value="1"/>
</dbReference>
<dbReference type="Pfam" id="PF02743">
    <property type="entry name" value="dCache_1"/>
    <property type="match status" value="1"/>
</dbReference>
<feature type="transmembrane region" description="Helical" evidence="17">
    <location>
        <begin position="20"/>
        <end position="41"/>
    </location>
</feature>
<dbReference type="Pfam" id="PF00072">
    <property type="entry name" value="Response_reg"/>
    <property type="match status" value="1"/>
</dbReference>
<feature type="modified residue" description="4-aspartylphosphate" evidence="16">
    <location>
        <position position="1342"/>
    </location>
</feature>
<dbReference type="RefSeq" id="WP_015184072.1">
    <property type="nucleotide sequence ID" value="NC_019738.1"/>
</dbReference>
<proteinExistence type="inferred from homology"/>
<dbReference type="Gene3D" id="3.30.450.20">
    <property type="entry name" value="PAS domain"/>
    <property type="match status" value="4"/>
</dbReference>
<keyword evidence="9" id="KW-0547">Nucleotide-binding</keyword>
<evidence type="ECO:0000256" key="10">
    <source>
        <dbReference type="ARBA" id="ARBA00022777"/>
    </source>
</evidence>
<evidence type="ECO:0000256" key="16">
    <source>
        <dbReference type="PROSITE-ProRule" id="PRU00169"/>
    </source>
</evidence>
<dbReference type="CDD" id="cd16922">
    <property type="entry name" value="HATPase_EvgS-ArcB-TorS-like"/>
    <property type="match status" value="1"/>
</dbReference>
<dbReference type="InterPro" id="IPR001789">
    <property type="entry name" value="Sig_transdc_resp-reg_receiver"/>
</dbReference>
<dbReference type="SMART" id="SM00448">
    <property type="entry name" value="REC"/>
    <property type="match status" value="1"/>
</dbReference>
<dbReference type="eggNOG" id="COG2205">
    <property type="taxonomic scope" value="Bacteria"/>
</dbReference>
<dbReference type="InterPro" id="IPR036097">
    <property type="entry name" value="HisK_dim/P_sf"/>
</dbReference>
<evidence type="ECO:0000256" key="7">
    <source>
        <dbReference type="ARBA" id="ARBA00022679"/>
    </source>
</evidence>
<name>K9WJE5_9CYAN</name>
<dbReference type="Gene3D" id="1.10.287.130">
    <property type="match status" value="1"/>
</dbReference>
<dbReference type="eggNOG" id="COG4191">
    <property type="taxonomic scope" value="Bacteria"/>
</dbReference>
<feature type="domain" description="PAC" evidence="22">
    <location>
        <begin position="760"/>
        <end position="811"/>
    </location>
</feature>
<dbReference type="CDD" id="cd18774">
    <property type="entry name" value="PDC2_HK_sensor"/>
    <property type="match status" value="1"/>
</dbReference>
<evidence type="ECO:0000259" key="19">
    <source>
        <dbReference type="PROSITE" id="PS50109"/>
    </source>
</evidence>
<dbReference type="Pfam" id="PF08448">
    <property type="entry name" value="PAS_4"/>
    <property type="match status" value="1"/>
</dbReference>
<dbReference type="SMART" id="SM00065">
    <property type="entry name" value="GAF"/>
    <property type="match status" value="1"/>
</dbReference>
<comment type="catalytic activity">
    <reaction evidence="1">
        <text>ATP + protein L-histidine = ADP + protein N-phospho-L-histidine.</text>
        <dbReference type="EC" id="2.7.13.3"/>
    </reaction>
</comment>
<dbReference type="InterPro" id="IPR000014">
    <property type="entry name" value="PAS"/>
</dbReference>
<keyword evidence="8 17" id="KW-0812">Transmembrane</keyword>
<evidence type="ECO:0000256" key="5">
    <source>
        <dbReference type="ARBA" id="ARBA00022475"/>
    </source>
</evidence>
<keyword evidence="13" id="KW-0902">Two-component regulatory system</keyword>
<dbReference type="InterPro" id="IPR003661">
    <property type="entry name" value="HisK_dim/P_dom"/>
</dbReference>
<evidence type="ECO:0000259" key="18">
    <source>
        <dbReference type="PROSITE" id="PS50046"/>
    </source>
</evidence>
<dbReference type="PRINTS" id="PR00344">
    <property type="entry name" value="BCTRLSENSOR"/>
</dbReference>
<evidence type="ECO:0000256" key="8">
    <source>
        <dbReference type="ARBA" id="ARBA00022692"/>
    </source>
</evidence>
<dbReference type="SMART" id="SM00091">
    <property type="entry name" value="PAS"/>
    <property type="match status" value="2"/>
</dbReference>
<dbReference type="PANTHER" id="PTHR43047:SF72">
    <property type="entry name" value="OSMOSENSING HISTIDINE PROTEIN KINASE SLN1"/>
    <property type="match status" value="1"/>
</dbReference>
<reference evidence="23 24" key="1">
    <citation type="submission" date="2012-06" db="EMBL/GenBank/DDBJ databases">
        <title>Finished chromosome of genome of Microcoleus sp. PCC 7113.</title>
        <authorList>
            <consortium name="US DOE Joint Genome Institute"/>
            <person name="Gugger M."/>
            <person name="Coursin T."/>
            <person name="Rippka R."/>
            <person name="Tandeau De Marsac N."/>
            <person name="Huntemann M."/>
            <person name="Wei C.-L."/>
            <person name="Han J."/>
            <person name="Detter J.C."/>
            <person name="Han C."/>
            <person name="Tapia R."/>
            <person name="Chen A."/>
            <person name="Kyrpides N."/>
            <person name="Mavromatis K."/>
            <person name="Markowitz V."/>
            <person name="Szeto E."/>
            <person name="Ivanova N."/>
            <person name="Pagani I."/>
            <person name="Pati A."/>
            <person name="Goodwin L."/>
            <person name="Nordberg H.P."/>
            <person name="Cantor M.N."/>
            <person name="Hua S.X."/>
            <person name="Woyke T."/>
            <person name="Kerfeld C.A."/>
        </authorList>
    </citation>
    <scope>NUCLEOTIDE SEQUENCE [LARGE SCALE GENOMIC DNA]</scope>
    <source>
        <strain evidence="23 24">PCC 7113</strain>
    </source>
</reference>
<evidence type="ECO:0000256" key="2">
    <source>
        <dbReference type="ARBA" id="ARBA00004651"/>
    </source>
</evidence>
<dbReference type="PROSITE" id="PS50046">
    <property type="entry name" value="PHYTOCHROME_2"/>
    <property type="match status" value="1"/>
</dbReference>
<evidence type="ECO:0000313" key="24">
    <source>
        <dbReference type="Proteomes" id="UP000010471"/>
    </source>
</evidence>
<dbReference type="GO" id="GO:0005524">
    <property type="term" value="F:ATP binding"/>
    <property type="evidence" value="ECO:0007669"/>
    <property type="project" value="UniProtKB-KW"/>
</dbReference>
<dbReference type="OrthoDB" id="567946at2"/>
<comment type="similarity">
    <text evidence="3">In the N-terminal section; belongs to the phytochrome family.</text>
</comment>
<feature type="domain" description="PAS" evidence="21">
    <location>
        <begin position="556"/>
        <end position="626"/>
    </location>
</feature>
<dbReference type="InterPro" id="IPR013655">
    <property type="entry name" value="PAS_fold_3"/>
</dbReference>
<feature type="domain" description="Response regulatory" evidence="20">
    <location>
        <begin position="1293"/>
        <end position="1409"/>
    </location>
</feature>
<dbReference type="Pfam" id="PF08447">
    <property type="entry name" value="PAS_3"/>
    <property type="match status" value="1"/>
</dbReference>
<evidence type="ECO:0000256" key="11">
    <source>
        <dbReference type="ARBA" id="ARBA00022840"/>
    </source>
</evidence>
<dbReference type="Proteomes" id="UP000010471">
    <property type="component" value="Chromosome"/>
</dbReference>
<dbReference type="EMBL" id="CP003630">
    <property type="protein sequence ID" value="AFZ19936.1"/>
    <property type="molecule type" value="Genomic_DNA"/>
</dbReference>
<dbReference type="InterPro" id="IPR029016">
    <property type="entry name" value="GAF-like_dom_sf"/>
</dbReference>
<dbReference type="PANTHER" id="PTHR43047">
    <property type="entry name" value="TWO-COMPONENT HISTIDINE PROTEIN KINASE"/>
    <property type="match status" value="1"/>
</dbReference>
<dbReference type="NCBIfam" id="TIGR00229">
    <property type="entry name" value="sensory_box"/>
    <property type="match status" value="2"/>
</dbReference>
<dbReference type="PATRIC" id="fig|1173027.3.peg.4682"/>
<dbReference type="CDD" id="cd17546">
    <property type="entry name" value="REC_hyHK_CKI1_RcsC-like"/>
    <property type="match status" value="1"/>
</dbReference>
<dbReference type="GO" id="GO:0009927">
    <property type="term" value="F:histidine phosphotransfer kinase activity"/>
    <property type="evidence" value="ECO:0007669"/>
    <property type="project" value="TreeGrafter"/>
</dbReference>
<feature type="domain" description="Histidine kinase" evidence="19">
    <location>
        <begin position="1036"/>
        <end position="1268"/>
    </location>
</feature>
<dbReference type="GO" id="GO:0005886">
    <property type="term" value="C:plasma membrane"/>
    <property type="evidence" value="ECO:0007669"/>
    <property type="project" value="UniProtKB-SubCell"/>
</dbReference>
<dbReference type="eggNOG" id="COG3706">
    <property type="taxonomic scope" value="Bacteria"/>
</dbReference>
<dbReference type="Pfam" id="PF02518">
    <property type="entry name" value="HATPase_c"/>
    <property type="match status" value="1"/>
</dbReference>
<dbReference type="CDD" id="cd00130">
    <property type="entry name" value="PAS"/>
    <property type="match status" value="2"/>
</dbReference>
<dbReference type="InterPro" id="IPR035965">
    <property type="entry name" value="PAS-like_dom_sf"/>
</dbReference>
<dbReference type="Gene3D" id="3.30.565.10">
    <property type="entry name" value="Histidine kinase-like ATPase, C-terminal domain"/>
    <property type="match status" value="1"/>
</dbReference>
<dbReference type="SUPFAM" id="SSF55874">
    <property type="entry name" value="ATPase domain of HSP90 chaperone/DNA topoisomerase II/histidine kinase"/>
    <property type="match status" value="1"/>
</dbReference>
<dbReference type="SUPFAM" id="SSF55785">
    <property type="entry name" value="PYP-like sensor domain (PAS domain)"/>
    <property type="match status" value="3"/>
</dbReference>
<dbReference type="InterPro" id="IPR013656">
    <property type="entry name" value="PAS_4"/>
</dbReference>
<evidence type="ECO:0000256" key="17">
    <source>
        <dbReference type="SAM" id="Phobius"/>
    </source>
</evidence>
<feature type="transmembrane region" description="Helical" evidence="17">
    <location>
        <begin position="369"/>
        <end position="391"/>
    </location>
</feature>
<dbReference type="FunFam" id="1.10.287.130:FF:000004">
    <property type="entry name" value="Ethylene receptor 1"/>
    <property type="match status" value="1"/>
</dbReference>
<dbReference type="PROSITE" id="PS50109">
    <property type="entry name" value="HIS_KIN"/>
    <property type="match status" value="1"/>
</dbReference>
<feature type="domain" description="Phytochrome chromophore attachment site" evidence="18">
    <location>
        <begin position="831"/>
        <end position="995"/>
    </location>
</feature>
<dbReference type="SMART" id="SM00086">
    <property type="entry name" value="PAC"/>
    <property type="match status" value="1"/>
</dbReference>
<dbReference type="PROSITE" id="PS50112">
    <property type="entry name" value="PAS"/>
    <property type="match status" value="2"/>
</dbReference>
<evidence type="ECO:0000313" key="23">
    <source>
        <dbReference type="EMBL" id="AFZ19936.1"/>
    </source>
</evidence>
<evidence type="ECO:0000256" key="13">
    <source>
        <dbReference type="ARBA" id="ARBA00023012"/>
    </source>
</evidence>
<evidence type="ECO:0000256" key="3">
    <source>
        <dbReference type="ARBA" id="ARBA00006402"/>
    </source>
</evidence>
<dbReference type="PROSITE" id="PS50113">
    <property type="entry name" value="PAC"/>
    <property type="match status" value="1"/>
</dbReference>
<keyword evidence="11" id="KW-0067">ATP-binding</keyword>
<dbReference type="FunFam" id="3.30.565.10:FF:000010">
    <property type="entry name" value="Sensor histidine kinase RcsC"/>
    <property type="match status" value="1"/>
</dbReference>
<evidence type="ECO:0000256" key="1">
    <source>
        <dbReference type="ARBA" id="ARBA00000085"/>
    </source>
</evidence>
<dbReference type="STRING" id="1173027.Mic7113_4237"/>
<dbReference type="HOGENOM" id="CLU_000445_114_10_3"/>
<organism evidence="23 24">
    <name type="scientific">Allocoleopsis franciscana PCC 7113</name>
    <dbReference type="NCBI Taxonomy" id="1173027"/>
    <lineage>
        <taxon>Bacteria</taxon>
        <taxon>Bacillati</taxon>
        <taxon>Cyanobacteriota</taxon>
        <taxon>Cyanophyceae</taxon>
        <taxon>Coleofasciculales</taxon>
        <taxon>Coleofasciculaceae</taxon>
        <taxon>Allocoleopsis</taxon>
        <taxon>Allocoleopsis franciscana</taxon>
    </lineage>
</organism>
<gene>
    <name evidence="23" type="ORF">Mic7113_4237</name>
</gene>
<evidence type="ECO:0000259" key="20">
    <source>
        <dbReference type="PROSITE" id="PS50110"/>
    </source>
</evidence>
<dbReference type="SUPFAM" id="SSF52172">
    <property type="entry name" value="CheY-like"/>
    <property type="match status" value="1"/>
</dbReference>
<dbReference type="InterPro" id="IPR036890">
    <property type="entry name" value="HATPase_C_sf"/>
</dbReference>
<sequence length="1499" mass="169667">MQSLNRLAARVAGKVPLRTVLIVPFVLQIVGTVGLVGYLSFKSGQKAVEDLAHQLMDEVGERVEQNLQHYLNVPKQMNQSLADAIRTRVLDWKNFSGLERYFAQQLQVYDTVSTVAIATEQKEFLAVEKALATDALIIRVLNKSTNYAFHYYAANRQGKRIKLTKVRNDYDPHNDPPQGRPWYQAAQKAGQAIWLPVVNLSQGVDHPILTMVNFLPFDNADGKFQGVLAAAVYLPHFATFLEQLKIGETGQVFIIDRQGLLIASSTGETPFQPKLELDYLKNLNPQQWRLSAQNSKNYLTQASVKFLLSQMKNLHQIKQKKNLNFDFYHNRYFLQVNPVSNQSELDGLIITVVPEADFMKQIYANTRTTSLLCIAALIGSITIGILTARWITQSILCLNTLEDKVAERTAELSHVNELLIQEIAERVLIEGKLHSSTHQVRTIFESITDIVLIIDEQKNIQIIPTKILGSSRHETGWLNSIVEEFFQQEDTQESWFAQVRQVLATHQSINFDYSIRINNRDVWFTACLSPFPDNSVVWVARDISDRKLAEQALIESEARFQAFMNYSPLLAWISDGDGKVLYCNRSVELWSQRAASELIGETIFALHPPNIAQEHLENIRYVINTREVLETNESAFTADGTLHDFLTYKFPLIDANGQCLVGGIAADITIRKRAEETLQDSQARLQKLTNNVPGSIYEFVLHPDGSNSLEYTSSAVRDIHELEPEQVLENATLLFDHIHPDDRASYSVAVEISAQTLELFHHEWRIITPSGKLKWLQATSKPERRSNGDIVWYGAVFDITDKKQAEDALRESANRERAIAQVLQRMRQSLDINTIFSTTTEELRRVMKCDRVVIYQFNPDWSGRFVAESVASGWKTLLLAQSNIPHLTDDILESENCAVRAWGVINEPIQDTYLQATQGGIYSQSDSYLASEDIYNTGLSPCHIKLLERFQARAYLIVPIFCGKKLWGLLASYHNTSSRPWSASEINTVVQIGIQLGIALQQAQLLAETRQQSVALQQAAYAADAANRAKSTFLANMSHELRTPLNGIMGYAQILQGDKNCTPKQKEGVDIIYQCGTHLLTLINDILDLSKIEAERLELYPEDIHLPTFLAEMSEIFKLKSIQKDIHFTYLPLNSLPTGIQADNKRLRQVLMNLLSNAVKFTDRGSVTFKVGRIDNDRQEQSPITHQPSPITKIRFQVEDTGIGIPPDQLEKIFLPFEQVGDKSRRSEGTGLGLAISQKIVEMMESKIWVESTLGVGSRFCFDLSLPEILTPTLPMRVKSTESIIGYSGLKKKILVVDDRWENCAVLINMLEPIGFEVLEAANGQEGLEKALEFQPDLILVDLVMPMMDGFEMTRQLRLFTQLKDTVVIAISANAFALDRQKSLESGCNDFLTKPVQAEELLTKMKDYLNVSWIYQERRWEQASTNSPEMVIPAHEELMNLYEAAQSGDIEGVEQECMRLQDLSSEYISFVIRVLKLAQAFEYEEIAKLIDRYLSQDSQ</sequence>
<evidence type="ECO:0000259" key="21">
    <source>
        <dbReference type="PROSITE" id="PS50112"/>
    </source>
</evidence>
<keyword evidence="10" id="KW-0418">Kinase</keyword>
<keyword evidence="24" id="KW-1185">Reference proteome</keyword>
<dbReference type="InterPro" id="IPR004358">
    <property type="entry name" value="Sig_transdc_His_kin-like_C"/>
</dbReference>
<comment type="subcellular location">
    <subcellularLocation>
        <location evidence="2">Cell membrane</location>
        <topology evidence="2">Multi-pass membrane protein</topology>
    </subcellularLocation>
</comment>
<evidence type="ECO:0000256" key="12">
    <source>
        <dbReference type="ARBA" id="ARBA00022989"/>
    </source>
</evidence>
<accession>K9WJE5</accession>
<dbReference type="InterPro" id="IPR001610">
    <property type="entry name" value="PAC"/>
</dbReference>
<dbReference type="KEGG" id="mic:Mic7113_4237"/>
<keyword evidence="6 16" id="KW-0597">Phosphoprotein</keyword>
<evidence type="ECO:0000256" key="15">
    <source>
        <dbReference type="ARBA" id="ARBA00074306"/>
    </source>
</evidence>
<dbReference type="EC" id="2.7.13.3" evidence="4"/>
<keyword evidence="5" id="KW-1003">Cell membrane</keyword>
<evidence type="ECO:0000256" key="14">
    <source>
        <dbReference type="ARBA" id="ARBA00023136"/>
    </source>
</evidence>
<dbReference type="InterPro" id="IPR005467">
    <property type="entry name" value="His_kinase_dom"/>
</dbReference>
<keyword evidence="12 17" id="KW-1133">Transmembrane helix</keyword>
<evidence type="ECO:0000256" key="4">
    <source>
        <dbReference type="ARBA" id="ARBA00012438"/>
    </source>
</evidence>
<dbReference type="SMART" id="SM00388">
    <property type="entry name" value="HisKA"/>
    <property type="match status" value="1"/>
</dbReference>
<dbReference type="InterPro" id="IPR011006">
    <property type="entry name" value="CheY-like_superfamily"/>
</dbReference>
<protein>
    <recommendedName>
        <fullName evidence="15">Circadian input-output histidine kinase CikA</fullName>
        <ecNumber evidence="4">2.7.13.3</ecNumber>
    </recommendedName>
</protein>
<keyword evidence="7" id="KW-0808">Transferase</keyword>
<dbReference type="PROSITE" id="PS50110">
    <property type="entry name" value="RESPONSE_REGULATORY"/>
    <property type="match status" value="1"/>
</dbReference>
<dbReference type="GO" id="GO:0000155">
    <property type="term" value="F:phosphorelay sensor kinase activity"/>
    <property type="evidence" value="ECO:0007669"/>
    <property type="project" value="InterPro"/>
</dbReference>
<evidence type="ECO:0000256" key="9">
    <source>
        <dbReference type="ARBA" id="ARBA00022741"/>
    </source>
</evidence>
<evidence type="ECO:0000256" key="6">
    <source>
        <dbReference type="ARBA" id="ARBA00022553"/>
    </source>
</evidence>
<dbReference type="eggNOG" id="COG2202">
    <property type="taxonomic scope" value="Bacteria"/>
</dbReference>
<dbReference type="InterPro" id="IPR003594">
    <property type="entry name" value="HATPase_dom"/>
</dbReference>
<feature type="domain" description="PAS" evidence="21">
    <location>
        <begin position="681"/>
        <end position="743"/>
    </location>
</feature>
<dbReference type="InterPro" id="IPR016132">
    <property type="entry name" value="Phyto_chromo_attachment"/>
</dbReference>
<dbReference type="SUPFAM" id="SSF47384">
    <property type="entry name" value="Homodimeric domain of signal transducing histidine kinase"/>
    <property type="match status" value="1"/>
</dbReference>
<keyword evidence="14 17" id="KW-0472">Membrane</keyword>
<dbReference type="Gene3D" id="3.30.450.40">
    <property type="match status" value="1"/>
</dbReference>
<dbReference type="SUPFAM" id="SSF55781">
    <property type="entry name" value="GAF domain-like"/>
    <property type="match status" value="1"/>
</dbReference>
<dbReference type="Pfam" id="PF00512">
    <property type="entry name" value="HisKA"/>
    <property type="match status" value="1"/>
</dbReference>
<dbReference type="InterPro" id="IPR003018">
    <property type="entry name" value="GAF"/>
</dbReference>
<dbReference type="InterPro" id="IPR033479">
    <property type="entry name" value="dCache_1"/>
</dbReference>
<dbReference type="SMART" id="SM00387">
    <property type="entry name" value="HATPase_c"/>
    <property type="match status" value="1"/>
</dbReference>
<dbReference type="CDD" id="cd00082">
    <property type="entry name" value="HisKA"/>
    <property type="match status" value="1"/>
</dbReference>
<dbReference type="Gene3D" id="3.40.50.2300">
    <property type="match status" value="1"/>
</dbReference>
<dbReference type="InterPro" id="IPR000700">
    <property type="entry name" value="PAS-assoc_C"/>
</dbReference>